<gene>
    <name evidence="3" type="ORF">GC722_02825</name>
</gene>
<dbReference type="RefSeq" id="WP_156607822.1">
    <property type="nucleotide sequence ID" value="NZ_WPCU01000004.1"/>
</dbReference>
<dbReference type="Gene3D" id="3.90.420.10">
    <property type="entry name" value="Oxidoreductase, molybdopterin-binding domain"/>
    <property type="match status" value="1"/>
</dbReference>
<name>A0A6A9UUT5_9ACTN</name>
<dbReference type="Proteomes" id="UP000435304">
    <property type="component" value="Unassembled WGS sequence"/>
</dbReference>
<feature type="transmembrane region" description="Helical" evidence="1">
    <location>
        <begin position="128"/>
        <end position="149"/>
    </location>
</feature>
<keyword evidence="1" id="KW-0812">Transmembrane</keyword>
<feature type="domain" description="Oxidoreductase molybdopterin-binding" evidence="2">
    <location>
        <begin position="244"/>
        <end position="394"/>
    </location>
</feature>
<keyword evidence="4" id="KW-1185">Reference proteome</keyword>
<dbReference type="PANTHER" id="PTHR19372">
    <property type="entry name" value="SULFITE REDUCTASE"/>
    <property type="match status" value="1"/>
</dbReference>
<comment type="caution">
    <text evidence="3">The sequence shown here is derived from an EMBL/GenBank/DDBJ whole genome shotgun (WGS) entry which is preliminary data.</text>
</comment>
<dbReference type="Pfam" id="PF00174">
    <property type="entry name" value="Oxidored_molyb"/>
    <property type="match status" value="1"/>
</dbReference>
<dbReference type="AlphaFoldDB" id="A0A6A9UUT5"/>
<dbReference type="InterPro" id="IPR036374">
    <property type="entry name" value="OxRdtase_Mopterin-bd_sf"/>
</dbReference>
<dbReference type="SUPFAM" id="SSF56524">
    <property type="entry name" value="Oxidoreductase molybdopterin-binding domain"/>
    <property type="match status" value="1"/>
</dbReference>
<feature type="transmembrane region" description="Helical" evidence="1">
    <location>
        <begin position="78"/>
        <end position="97"/>
    </location>
</feature>
<sequence length="519" mass="53642">MSSSATTPATPVQPRRAVRAAVGLCSAALALAVGHLASVVSGAGSSPAVVVGSQLVDAAPTPVKTVVVALLGTADKPVLVGGVVAATLLLGAVLGLQAWRRPRLANLGILAIGAVGAVVALTRPELGAPGAVPSLLAVLTGLVALPLLVRATTPRPDPGGDPVGPGRRRVLAAVGGSAVVVALAAGGGTLLSQLARAGDAARRMISLPRPASPAPPLPAAVQVPGSTPFTTPTEDFYRIDIALVVPRHQAEGWTLTVDGEVERPLTLSYAELLALPMIERDITLTCVSNEVGGPYVGTARWLGVPLGDLLSRVGIRPGADMLLSHSLDGGYTASTPLAAVTDGRDAMVAVGMNGQVLPDKNGFPARMVVPGLFGYVSATKWLSRLEVTRFAAQTAYWTHRGWAEQGPILTQARIDVPVSLGTLPADRPVLAGVAWAQHRGIDKVEIRVDGGPWQETTLAAEASTDTWRQWSYVYDGPPGRHTAEVRATDRTGETQPESRRPVFPAGATGWHTIRFTVTG</sequence>
<dbReference type="EMBL" id="WPCU01000004">
    <property type="protein sequence ID" value="MVA74967.1"/>
    <property type="molecule type" value="Genomic_DNA"/>
</dbReference>
<keyword evidence="1" id="KW-0472">Membrane</keyword>
<feature type="transmembrane region" description="Helical" evidence="1">
    <location>
        <begin position="170"/>
        <end position="191"/>
    </location>
</feature>
<dbReference type="GO" id="GO:0006790">
    <property type="term" value="P:sulfur compound metabolic process"/>
    <property type="evidence" value="ECO:0007669"/>
    <property type="project" value="TreeGrafter"/>
</dbReference>
<accession>A0A6A9UUT5</accession>
<reference evidence="3 4" key="1">
    <citation type="submission" date="2019-12" db="EMBL/GenBank/DDBJ databases">
        <title>Auraticoccus cholistani sp. nov., an actinomycete isolated from soil of Cholistan desert.</title>
        <authorList>
            <person name="Cheema M.T."/>
        </authorList>
    </citation>
    <scope>NUCLEOTIDE SEQUENCE [LARGE SCALE GENOMIC DNA]</scope>
    <source>
        <strain evidence="3 4">F435</strain>
    </source>
</reference>
<keyword evidence="1" id="KW-1133">Transmembrane helix</keyword>
<evidence type="ECO:0000313" key="3">
    <source>
        <dbReference type="EMBL" id="MVA74967.1"/>
    </source>
</evidence>
<proteinExistence type="predicted"/>
<dbReference type="InterPro" id="IPR000572">
    <property type="entry name" value="OxRdtase_Mopterin-bd_dom"/>
</dbReference>
<dbReference type="GO" id="GO:0043546">
    <property type="term" value="F:molybdopterin cofactor binding"/>
    <property type="evidence" value="ECO:0007669"/>
    <property type="project" value="TreeGrafter"/>
</dbReference>
<dbReference type="InterPro" id="IPR014756">
    <property type="entry name" value="Ig_E-set"/>
</dbReference>
<evidence type="ECO:0000313" key="4">
    <source>
        <dbReference type="Proteomes" id="UP000435304"/>
    </source>
</evidence>
<evidence type="ECO:0000259" key="2">
    <source>
        <dbReference type="Pfam" id="PF00174"/>
    </source>
</evidence>
<organism evidence="3 4">
    <name type="scientific">Auraticoccus cholistanensis</name>
    <dbReference type="NCBI Taxonomy" id="2656650"/>
    <lineage>
        <taxon>Bacteria</taxon>
        <taxon>Bacillati</taxon>
        <taxon>Actinomycetota</taxon>
        <taxon>Actinomycetes</taxon>
        <taxon>Propionibacteriales</taxon>
        <taxon>Propionibacteriaceae</taxon>
        <taxon>Auraticoccus</taxon>
    </lineage>
</organism>
<dbReference type="GO" id="GO:0008482">
    <property type="term" value="F:sulfite oxidase activity"/>
    <property type="evidence" value="ECO:0007669"/>
    <property type="project" value="TreeGrafter"/>
</dbReference>
<protein>
    <submittedName>
        <fullName evidence="3">Molybdopterin-dependent oxidoreductase</fullName>
    </submittedName>
</protein>
<dbReference type="Gene3D" id="2.60.40.650">
    <property type="match status" value="1"/>
</dbReference>
<feature type="transmembrane region" description="Helical" evidence="1">
    <location>
        <begin position="104"/>
        <end position="122"/>
    </location>
</feature>
<dbReference type="GO" id="GO:0020037">
    <property type="term" value="F:heme binding"/>
    <property type="evidence" value="ECO:0007669"/>
    <property type="project" value="TreeGrafter"/>
</dbReference>
<evidence type="ECO:0000256" key="1">
    <source>
        <dbReference type="SAM" id="Phobius"/>
    </source>
</evidence>
<dbReference type="SUPFAM" id="SSF81296">
    <property type="entry name" value="E set domains"/>
    <property type="match status" value="1"/>
</dbReference>
<dbReference type="PANTHER" id="PTHR19372:SF7">
    <property type="entry name" value="SULFITE OXIDASE, MITOCHONDRIAL"/>
    <property type="match status" value="1"/>
</dbReference>